<evidence type="ECO:0000256" key="6">
    <source>
        <dbReference type="ARBA" id="ARBA00023136"/>
    </source>
</evidence>
<name>A0A3D0ZRP7_UNCKA</name>
<dbReference type="PANTHER" id="PTHR30353">
    <property type="entry name" value="INNER MEMBRANE PROTEIN DEDA-RELATED"/>
    <property type="match status" value="1"/>
</dbReference>
<feature type="transmembrane region" description="Helical" evidence="7">
    <location>
        <begin position="153"/>
        <end position="175"/>
    </location>
</feature>
<evidence type="ECO:0000259" key="8">
    <source>
        <dbReference type="Pfam" id="PF09335"/>
    </source>
</evidence>
<feature type="transmembrane region" description="Helical" evidence="7">
    <location>
        <begin position="187"/>
        <end position="205"/>
    </location>
</feature>
<accession>A0A3D0ZRP7</accession>
<dbReference type="PANTHER" id="PTHR30353:SF0">
    <property type="entry name" value="TRANSMEMBRANE PROTEIN"/>
    <property type="match status" value="1"/>
</dbReference>
<comment type="subcellular location">
    <subcellularLocation>
        <location evidence="1 7">Cell membrane</location>
        <topology evidence="1 7">Multi-pass membrane protein</topology>
    </subcellularLocation>
</comment>
<dbReference type="Pfam" id="PF09335">
    <property type="entry name" value="VTT_dom"/>
    <property type="match status" value="1"/>
</dbReference>
<keyword evidence="5 7" id="KW-1133">Transmembrane helix</keyword>
<proteinExistence type="inferred from homology"/>
<organism evidence="9 10">
    <name type="scientific">candidate division WWE3 bacterium</name>
    <dbReference type="NCBI Taxonomy" id="2053526"/>
    <lineage>
        <taxon>Bacteria</taxon>
        <taxon>Katanobacteria</taxon>
    </lineage>
</organism>
<protein>
    <submittedName>
        <fullName evidence="9">DedA family protein</fullName>
    </submittedName>
</protein>
<dbReference type="Proteomes" id="UP000263336">
    <property type="component" value="Unassembled WGS sequence"/>
</dbReference>
<dbReference type="EMBL" id="DOZN01000019">
    <property type="protein sequence ID" value="HCC42383.1"/>
    <property type="molecule type" value="Genomic_DNA"/>
</dbReference>
<evidence type="ECO:0000256" key="4">
    <source>
        <dbReference type="ARBA" id="ARBA00022692"/>
    </source>
</evidence>
<keyword evidence="6 7" id="KW-0472">Membrane</keyword>
<evidence type="ECO:0000256" key="1">
    <source>
        <dbReference type="ARBA" id="ARBA00004651"/>
    </source>
</evidence>
<feature type="transmembrane region" description="Helical" evidence="7">
    <location>
        <begin position="28"/>
        <end position="49"/>
    </location>
</feature>
<feature type="transmembrane region" description="Helical" evidence="7">
    <location>
        <begin position="55"/>
        <end position="82"/>
    </location>
</feature>
<comment type="similarity">
    <text evidence="2 7">Belongs to the DedA family.</text>
</comment>
<dbReference type="InterPro" id="IPR032816">
    <property type="entry name" value="VTT_dom"/>
</dbReference>
<dbReference type="GO" id="GO:0005886">
    <property type="term" value="C:plasma membrane"/>
    <property type="evidence" value="ECO:0007669"/>
    <property type="project" value="UniProtKB-SubCell"/>
</dbReference>
<comment type="caution">
    <text evidence="9">The sequence shown here is derived from an EMBL/GenBank/DDBJ whole genome shotgun (WGS) entry which is preliminary data.</text>
</comment>
<dbReference type="InterPro" id="IPR058127">
    <property type="entry name" value="DedA"/>
</dbReference>
<dbReference type="AlphaFoldDB" id="A0A3D0ZRP7"/>
<dbReference type="InterPro" id="IPR032818">
    <property type="entry name" value="DedA-like"/>
</dbReference>
<evidence type="ECO:0000256" key="3">
    <source>
        <dbReference type="ARBA" id="ARBA00022475"/>
    </source>
</evidence>
<sequence>MDIISGMISFVLNIDTHLGEIIIRYGTLSYLILFLIVFAETGFVFTPFLPGDSLLFAAGAFAALGSFNVVLLFFILWLAAFLGDTANYWIGYFFGQKLISNPKIPIKKEHIDKTQAFYDKHGGKTIFLARFIPIVRTFAPFVAGIGKMRYGHFIIYNILGGLVWVSAFIFAGYFFGNIPQVKDNFSLVVFAIIFLSLVPIILEFLKSRLRSGNKKSGISSSNF</sequence>
<keyword evidence="4 7" id="KW-0812">Transmembrane</keyword>
<keyword evidence="3 7" id="KW-1003">Cell membrane</keyword>
<evidence type="ECO:0000313" key="10">
    <source>
        <dbReference type="Proteomes" id="UP000263336"/>
    </source>
</evidence>
<gene>
    <name evidence="9" type="ORF">DEP93_02835</name>
</gene>
<dbReference type="NCBIfam" id="NF008102">
    <property type="entry name" value="PRK10847.1"/>
    <property type="match status" value="1"/>
</dbReference>
<evidence type="ECO:0000256" key="5">
    <source>
        <dbReference type="ARBA" id="ARBA00022989"/>
    </source>
</evidence>
<feature type="domain" description="VTT" evidence="8">
    <location>
        <begin position="49"/>
        <end position="173"/>
    </location>
</feature>
<evidence type="ECO:0000256" key="2">
    <source>
        <dbReference type="ARBA" id="ARBA00010792"/>
    </source>
</evidence>
<evidence type="ECO:0000313" key="9">
    <source>
        <dbReference type="EMBL" id="HCC42383.1"/>
    </source>
</evidence>
<evidence type="ECO:0000256" key="7">
    <source>
        <dbReference type="RuleBase" id="RU367016"/>
    </source>
</evidence>
<reference evidence="9 10" key="1">
    <citation type="journal article" date="2018" name="Nat. Biotechnol.">
        <title>A standardized bacterial taxonomy based on genome phylogeny substantially revises the tree of life.</title>
        <authorList>
            <person name="Parks D.H."/>
            <person name="Chuvochina M."/>
            <person name="Waite D.W."/>
            <person name="Rinke C."/>
            <person name="Skarshewski A."/>
            <person name="Chaumeil P.A."/>
            <person name="Hugenholtz P."/>
        </authorList>
    </citation>
    <scope>NUCLEOTIDE SEQUENCE [LARGE SCALE GENOMIC DNA]</scope>
    <source>
        <strain evidence="9">UBA11701</strain>
    </source>
</reference>